<evidence type="ECO:0000313" key="1">
    <source>
        <dbReference type="EMBL" id="QTD97376.1"/>
    </source>
</evidence>
<organism evidence="1 2">
    <name type="scientific">Streptomyces cyanogenus</name>
    <dbReference type="NCBI Taxonomy" id="80860"/>
    <lineage>
        <taxon>Bacteria</taxon>
        <taxon>Bacillati</taxon>
        <taxon>Actinomycetota</taxon>
        <taxon>Actinomycetes</taxon>
        <taxon>Kitasatosporales</taxon>
        <taxon>Streptomycetaceae</taxon>
        <taxon>Streptomyces</taxon>
    </lineage>
</organism>
<name>A0ABX7TL85_STRCY</name>
<sequence>MTIRYSEINQSIALFQEKYPKTNVMMDFQT</sequence>
<dbReference type="EMBL" id="CP071839">
    <property type="protein sequence ID" value="QTD97376.1"/>
    <property type="molecule type" value="Genomic_DNA"/>
</dbReference>
<accession>A0ABX7TL85</accession>
<reference evidence="1 2" key="1">
    <citation type="submission" date="2021-03" db="EMBL/GenBank/DDBJ databases">
        <title>Complete genome sequence of Streptomyces cyanogenus S136, producer of anticancer angucycline landomycin A.</title>
        <authorList>
            <person name="Hrab P."/>
            <person name="Ruckert C."/>
            <person name="Busche T."/>
            <person name="Ostash I."/>
            <person name="Kalinowski J."/>
            <person name="Fedorenko V."/>
            <person name="Yushchuk O."/>
            <person name="Ostash B."/>
        </authorList>
    </citation>
    <scope>NUCLEOTIDE SEQUENCE [LARGE SCALE GENOMIC DNA]</scope>
    <source>
        <strain evidence="1 2">S136</strain>
    </source>
</reference>
<proteinExistence type="predicted"/>
<keyword evidence="2" id="KW-1185">Reference proteome</keyword>
<dbReference type="Proteomes" id="UP000663908">
    <property type="component" value="Chromosome"/>
</dbReference>
<gene>
    <name evidence="1" type="ORF">S1361_08435</name>
</gene>
<evidence type="ECO:0000313" key="2">
    <source>
        <dbReference type="Proteomes" id="UP000663908"/>
    </source>
</evidence>
<protein>
    <submittedName>
        <fullName evidence="1">Uncharacterized protein</fullName>
    </submittedName>
</protein>